<dbReference type="GO" id="GO:0004497">
    <property type="term" value="F:monooxygenase activity"/>
    <property type="evidence" value="ECO:0007669"/>
    <property type="project" value="InterPro"/>
</dbReference>
<evidence type="ECO:0000256" key="1">
    <source>
        <dbReference type="ARBA" id="ARBA00001971"/>
    </source>
</evidence>
<evidence type="ECO:0000256" key="5">
    <source>
        <dbReference type="ARBA" id="ARBA00023004"/>
    </source>
</evidence>
<comment type="similarity">
    <text evidence="2">Belongs to the cytochrome P450 family.</text>
</comment>
<dbReference type="Proteomes" id="UP001161247">
    <property type="component" value="Chromosome 7"/>
</dbReference>
<keyword evidence="5" id="KW-0408">Iron</keyword>
<dbReference type="GO" id="GO:0016705">
    <property type="term" value="F:oxidoreductase activity, acting on paired donors, with incorporation or reduction of molecular oxygen"/>
    <property type="evidence" value="ECO:0007669"/>
    <property type="project" value="InterPro"/>
</dbReference>
<keyword evidence="7" id="KW-1185">Reference proteome</keyword>
<organism evidence="6 7">
    <name type="scientific">Oldenlandia corymbosa var. corymbosa</name>
    <dbReference type="NCBI Taxonomy" id="529605"/>
    <lineage>
        <taxon>Eukaryota</taxon>
        <taxon>Viridiplantae</taxon>
        <taxon>Streptophyta</taxon>
        <taxon>Embryophyta</taxon>
        <taxon>Tracheophyta</taxon>
        <taxon>Spermatophyta</taxon>
        <taxon>Magnoliopsida</taxon>
        <taxon>eudicotyledons</taxon>
        <taxon>Gunneridae</taxon>
        <taxon>Pentapetalae</taxon>
        <taxon>asterids</taxon>
        <taxon>lamiids</taxon>
        <taxon>Gentianales</taxon>
        <taxon>Rubiaceae</taxon>
        <taxon>Rubioideae</taxon>
        <taxon>Spermacoceae</taxon>
        <taxon>Hedyotis-Oldenlandia complex</taxon>
        <taxon>Oldenlandia</taxon>
    </lineage>
</organism>
<dbReference type="SUPFAM" id="SSF48264">
    <property type="entry name" value="Cytochrome P450"/>
    <property type="match status" value="1"/>
</dbReference>
<sequence>MKISMFSLLVPLLIFTFFLFKWLKGSKKNLPPSPPKLPMIGNLHQLGFLPHQSLKLLAEKYGSIMLLHLGSKPTLISSSPTMAEMVLKTHDLNFSSRPKANSVGRLVYNFKDPAFAPYGEYWRQIKSSPVNVSELLVIFSNDIICRMAMGRRHSGEKSGSKFMKTFDECLELLGAF</sequence>
<proteinExistence type="inferred from homology"/>
<evidence type="ECO:0000313" key="6">
    <source>
        <dbReference type="EMBL" id="CAI9112949.1"/>
    </source>
</evidence>
<dbReference type="AlphaFoldDB" id="A0AAV1E1T7"/>
<evidence type="ECO:0000313" key="7">
    <source>
        <dbReference type="Proteomes" id="UP001161247"/>
    </source>
</evidence>
<reference evidence="6" key="1">
    <citation type="submission" date="2023-03" db="EMBL/GenBank/DDBJ databases">
        <authorList>
            <person name="Julca I."/>
        </authorList>
    </citation>
    <scope>NUCLEOTIDE SEQUENCE</scope>
</reference>
<keyword evidence="4" id="KW-0479">Metal-binding</keyword>
<dbReference type="GO" id="GO:0020037">
    <property type="term" value="F:heme binding"/>
    <property type="evidence" value="ECO:0007669"/>
    <property type="project" value="InterPro"/>
</dbReference>
<dbReference type="Pfam" id="PF00067">
    <property type="entry name" value="p450"/>
    <property type="match status" value="1"/>
</dbReference>
<evidence type="ECO:0000256" key="3">
    <source>
        <dbReference type="ARBA" id="ARBA00022617"/>
    </source>
</evidence>
<dbReference type="GO" id="GO:0005506">
    <property type="term" value="F:iron ion binding"/>
    <property type="evidence" value="ECO:0007669"/>
    <property type="project" value="InterPro"/>
</dbReference>
<dbReference type="PANTHER" id="PTHR47955">
    <property type="entry name" value="CYTOCHROME P450 FAMILY 71 PROTEIN"/>
    <property type="match status" value="1"/>
</dbReference>
<gene>
    <name evidence="6" type="ORF">OLC1_LOCUS20046</name>
</gene>
<accession>A0AAV1E1T7</accession>
<dbReference type="Gene3D" id="1.10.630.10">
    <property type="entry name" value="Cytochrome P450"/>
    <property type="match status" value="1"/>
</dbReference>
<dbReference type="PANTHER" id="PTHR47955:SF15">
    <property type="entry name" value="CYTOCHROME P450 71A2-LIKE"/>
    <property type="match status" value="1"/>
</dbReference>
<dbReference type="EMBL" id="OX459124">
    <property type="protein sequence ID" value="CAI9112949.1"/>
    <property type="molecule type" value="Genomic_DNA"/>
</dbReference>
<keyword evidence="3" id="KW-0349">Heme</keyword>
<protein>
    <submittedName>
        <fullName evidence="6">OLC1v1013462C1</fullName>
    </submittedName>
</protein>
<evidence type="ECO:0000256" key="4">
    <source>
        <dbReference type="ARBA" id="ARBA00022723"/>
    </source>
</evidence>
<name>A0AAV1E1T7_OLDCO</name>
<dbReference type="InterPro" id="IPR001128">
    <property type="entry name" value="Cyt_P450"/>
</dbReference>
<evidence type="ECO:0000256" key="2">
    <source>
        <dbReference type="ARBA" id="ARBA00010617"/>
    </source>
</evidence>
<comment type="cofactor">
    <cofactor evidence="1">
        <name>heme</name>
        <dbReference type="ChEBI" id="CHEBI:30413"/>
    </cofactor>
</comment>
<dbReference type="InterPro" id="IPR036396">
    <property type="entry name" value="Cyt_P450_sf"/>
</dbReference>